<keyword evidence="2" id="KW-0732">Signal</keyword>
<keyword evidence="4" id="KW-1185">Reference proteome</keyword>
<evidence type="ECO:0000313" key="4">
    <source>
        <dbReference type="Proteomes" id="UP000824755"/>
    </source>
</evidence>
<dbReference type="Pfam" id="PF11162">
    <property type="entry name" value="DUF2946"/>
    <property type="match status" value="1"/>
</dbReference>
<dbReference type="RefSeq" id="WP_220379835.1">
    <property type="nucleotide sequence ID" value="NZ_CP080544.1"/>
</dbReference>
<sequence length="129" mass="13788">MQNARHHPLLIKLALLAAMLMAFAPGVSRMLAEPSNPVGNIVEAMCTKVGMQYISLPMSIHDKEATPVGKHEAACGYCALLGGTALLAVAIFIALFLPFVRLRLPLLHVRRHIPAPATSLGSRGPPLYA</sequence>
<protein>
    <submittedName>
        <fullName evidence="3">DUF2946 domain-containing protein</fullName>
    </submittedName>
</protein>
<accession>A0ABX8WPI6</accession>
<keyword evidence="1" id="KW-0472">Membrane</keyword>
<keyword evidence="1" id="KW-0812">Transmembrane</keyword>
<reference evidence="3 4" key="1">
    <citation type="submission" date="2021-08" db="EMBL/GenBank/DDBJ databases">
        <title>Lysobacter sp. strain CJ11 Genome sequencing and assembly.</title>
        <authorList>
            <person name="Kim I."/>
        </authorList>
    </citation>
    <scope>NUCLEOTIDE SEQUENCE [LARGE SCALE GENOMIC DNA]</scope>
    <source>
        <strain evidence="3 4">CJ11</strain>
    </source>
</reference>
<evidence type="ECO:0000256" key="2">
    <source>
        <dbReference type="SAM" id="SignalP"/>
    </source>
</evidence>
<feature type="chain" id="PRO_5045777344" evidence="2">
    <location>
        <begin position="25"/>
        <end position="129"/>
    </location>
</feature>
<feature type="transmembrane region" description="Helical" evidence="1">
    <location>
        <begin position="79"/>
        <end position="100"/>
    </location>
</feature>
<dbReference type="EMBL" id="CP080544">
    <property type="protein sequence ID" value="QYR53016.1"/>
    <property type="molecule type" value="Genomic_DNA"/>
</dbReference>
<dbReference type="Proteomes" id="UP000824755">
    <property type="component" value="Chromosome"/>
</dbReference>
<organism evidence="3 4">
    <name type="scientific">Lysobacter soyae</name>
    <dbReference type="NCBI Taxonomy" id="2764185"/>
    <lineage>
        <taxon>Bacteria</taxon>
        <taxon>Pseudomonadati</taxon>
        <taxon>Pseudomonadota</taxon>
        <taxon>Gammaproteobacteria</taxon>
        <taxon>Lysobacterales</taxon>
        <taxon>Lysobacteraceae</taxon>
        <taxon>Lysobacter</taxon>
    </lineage>
</organism>
<keyword evidence="1" id="KW-1133">Transmembrane helix</keyword>
<proteinExistence type="predicted"/>
<gene>
    <name evidence="3" type="ORF">H8L67_00365</name>
</gene>
<name>A0ABX8WPI6_9GAMM</name>
<dbReference type="InterPro" id="IPR021333">
    <property type="entry name" value="DUF2946"/>
</dbReference>
<evidence type="ECO:0000313" key="3">
    <source>
        <dbReference type="EMBL" id="QYR53016.1"/>
    </source>
</evidence>
<evidence type="ECO:0000256" key="1">
    <source>
        <dbReference type="SAM" id="Phobius"/>
    </source>
</evidence>
<feature type="signal peptide" evidence="2">
    <location>
        <begin position="1"/>
        <end position="24"/>
    </location>
</feature>